<feature type="domain" description="MaoC-like" evidence="1">
    <location>
        <begin position="10"/>
        <end position="119"/>
    </location>
</feature>
<protein>
    <recommendedName>
        <fullName evidence="1">MaoC-like domain-containing protein</fullName>
    </recommendedName>
</protein>
<dbReference type="AlphaFoldDB" id="A0A7C9VP31"/>
<dbReference type="Pfam" id="PF01575">
    <property type="entry name" value="MaoC_dehydratas"/>
    <property type="match status" value="1"/>
</dbReference>
<evidence type="ECO:0000313" key="2">
    <source>
        <dbReference type="EMBL" id="NGX98295.1"/>
    </source>
</evidence>
<evidence type="ECO:0000259" key="1">
    <source>
        <dbReference type="Pfam" id="PF01575"/>
    </source>
</evidence>
<gene>
    <name evidence="2" type="ORF">G4V63_24735</name>
</gene>
<reference evidence="2" key="1">
    <citation type="submission" date="2020-02" db="EMBL/GenBank/DDBJ databases">
        <title>Draft genome sequence of Candidatus Afipia apatlaquensis IBT-C3, a potential strain for decolorization of textile dyes.</title>
        <authorList>
            <person name="Sanchez-Reyes A."/>
            <person name="Breton-Deval L."/>
            <person name="Mangelson H."/>
            <person name="Sanchez-Flores A."/>
        </authorList>
    </citation>
    <scope>NUCLEOTIDE SEQUENCE [LARGE SCALE GENOMIC DNA]</scope>
    <source>
        <strain evidence="2">IBT-C3</strain>
    </source>
</reference>
<proteinExistence type="predicted"/>
<dbReference type="Gene3D" id="3.10.129.10">
    <property type="entry name" value="Hotdog Thioesterase"/>
    <property type="match status" value="1"/>
</dbReference>
<evidence type="ECO:0000313" key="3">
    <source>
        <dbReference type="Proteomes" id="UP000480266"/>
    </source>
</evidence>
<organism evidence="2 3">
    <name type="scientific">Candidatus Afipia apatlaquensis</name>
    <dbReference type="NCBI Taxonomy" id="2712852"/>
    <lineage>
        <taxon>Bacteria</taxon>
        <taxon>Pseudomonadati</taxon>
        <taxon>Pseudomonadota</taxon>
        <taxon>Alphaproteobacteria</taxon>
        <taxon>Hyphomicrobiales</taxon>
        <taxon>Nitrobacteraceae</taxon>
        <taxon>Afipia</taxon>
    </lineage>
</organism>
<dbReference type="InterPro" id="IPR029069">
    <property type="entry name" value="HotDog_dom_sf"/>
</dbReference>
<dbReference type="InterPro" id="IPR002539">
    <property type="entry name" value="MaoC-like_dom"/>
</dbReference>
<dbReference type="Proteomes" id="UP000480266">
    <property type="component" value="Unassembled WGS sequence"/>
</dbReference>
<accession>A0A7C9VP31</accession>
<sequence length="148" mass="16336">MLYAEDLTVGQRFPFRSYLLEEAEIIEFARRYDPLFIHMDPEAAAKGPFGGLIASGLQTLAIYQRLIVEAMWEQVAGVAGAGIESRFLRPVRPGMTLTGHAEIAALIHRPERNNAVVTVKSQITDGTRQVLSVSLDAVIHSRAGHRQP</sequence>
<dbReference type="EMBL" id="JAAMRR010001256">
    <property type="protein sequence ID" value="NGX98295.1"/>
    <property type="molecule type" value="Genomic_DNA"/>
</dbReference>
<name>A0A7C9VP31_9BRAD</name>
<keyword evidence="3" id="KW-1185">Reference proteome</keyword>
<comment type="caution">
    <text evidence="2">The sequence shown here is derived from an EMBL/GenBank/DDBJ whole genome shotgun (WGS) entry which is preliminary data.</text>
</comment>
<dbReference type="SUPFAM" id="SSF54637">
    <property type="entry name" value="Thioesterase/thiol ester dehydrase-isomerase"/>
    <property type="match status" value="1"/>
</dbReference>